<dbReference type="InterPro" id="IPR025363">
    <property type="entry name" value="DUF4267"/>
</dbReference>
<dbReference type="EMBL" id="JAUEDM010000006">
    <property type="protein sequence ID" value="KAK3314972.1"/>
    <property type="molecule type" value="Genomic_DNA"/>
</dbReference>
<dbReference type="Proteomes" id="UP001283341">
    <property type="component" value="Unassembled WGS sequence"/>
</dbReference>
<evidence type="ECO:0000256" key="1">
    <source>
        <dbReference type="SAM" id="Phobius"/>
    </source>
</evidence>
<keyword evidence="1" id="KW-1133">Transmembrane helix</keyword>
<name>A0AAE0M0V4_9PEZI</name>
<feature type="transmembrane region" description="Helical" evidence="1">
    <location>
        <begin position="12"/>
        <end position="29"/>
    </location>
</feature>
<evidence type="ECO:0000313" key="2">
    <source>
        <dbReference type="EMBL" id="KAK3314972.1"/>
    </source>
</evidence>
<comment type="caution">
    <text evidence="2">The sequence shown here is derived from an EMBL/GenBank/DDBJ whole genome shotgun (WGS) entry which is preliminary data.</text>
</comment>
<feature type="transmembrane region" description="Helical" evidence="1">
    <location>
        <begin position="79"/>
        <end position="102"/>
    </location>
</feature>
<proteinExistence type="predicted"/>
<keyword evidence="1" id="KW-0472">Membrane</keyword>
<dbReference type="Pfam" id="PF14087">
    <property type="entry name" value="DUF4267"/>
    <property type="match status" value="1"/>
</dbReference>
<feature type="transmembrane region" description="Helical" evidence="1">
    <location>
        <begin position="108"/>
        <end position="128"/>
    </location>
</feature>
<keyword evidence="1" id="KW-0812">Transmembrane</keyword>
<gene>
    <name evidence="2" type="ORF">B0H66DRAFT_328836</name>
</gene>
<keyword evidence="3" id="KW-1185">Reference proteome</keyword>
<dbReference type="AlphaFoldDB" id="A0AAE0M0V4"/>
<accession>A0AAE0M0V4</accession>
<organism evidence="2 3">
    <name type="scientific">Apodospora peruviana</name>
    <dbReference type="NCBI Taxonomy" id="516989"/>
    <lineage>
        <taxon>Eukaryota</taxon>
        <taxon>Fungi</taxon>
        <taxon>Dikarya</taxon>
        <taxon>Ascomycota</taxon>
        <taxon>Pezizomycotina</taxon>
        <taxon>Sordariomycetes</taxon>
        <taxon>Sordariomycetidae</taxon>
        <taxon>Sordariales</taxon>
        <taxon>Lasiosphaeriaceae</taxon>
        <taxon>Apodospora</taxon>
    </lineage>
</organism>
<protein>
    <submittedName>
        <fullName evidence="2">Uncharacterized protein</fullName>
    </submittedName>
</protein>
<reference evidence="2" key="2">
    <citation type="submission" date="2023-06" db="EMBL/GenBank/DDBJ databases">
        <authorList>
            <consortium name="Lawrence Berkeley National Laboratory"/>
            <person name="Haridas S."/>
            <person name="Hensen N."/>
            <person name="Bonometti L."/>
            <person name="Westerberg I."/>
            <person name="Brannstrom I.O."/>
            <person name="Guillou S."/>
            <person name="Cros-Aarteil S."/>
            <person name="Calhoun S."/>
            <person name="Kuo A."/>
            <person name="Mondo S."/>
            <person name="Pangilinan J."/>
            <person name="Riley R."/>
            <person name="Labutti K."/>
            <person name="Andreopoulos B."/>
            <person name="Lipzen A."/>
            <person name="Chen C."/>
            <person name="Yanf M."/>
            <person name="Daum C."/>
            <person name="Ng V."/>
            <person name="Clum A."/>
            <person name="Steindorff A."/>
            <person name="Ohm R."/>
            <person name="Martin F."/>
            <person name="Silar P."/>
            <person name="Natvig D."/>
            <person name="Lalanne C."/>
            <person name="Gautier V."/>
            <person name="Ament-Velasquez S.L."/>
            <person name="Kruys A."/>
            <person name="Hutchinson M.I."/>
            <person name="Powell A.J."/>
            <person name="Barry K."/>
            <person name="Miller A.N."/>
            <person name="Grigoriev I.V."/>
            <person name="Debuchy R."/>
            <person name="Gladieux P."/>
            <person name="Thoren M.H."/>
            <person name="Johannesson H."/>
        </authorList>
    </citation>
    <scope>NUCLEOTIDE SEQUENCE</scope>
    <source>
        <strain evidence="2">CBS 118394</strain>
    </source>
</reference>
<evidence type="ECO:0000313" key="3">
    <source>
        <dbReference type="Proteomes" id="UP001283341"/>
    </source>
</evidence>
<sequence>MLLSNFHITHIPALLAATTTTLGGLWPIFSPQSSMLEFGFPAHIATSPAAHPVMVSASARTTVLGLLTWMYYLGGQYEVVDTILAVFGFYAGVVDGIVVWKTGNRGKAVFRVVGSGVIGVCGAVGLTAW</sequence>
<reference evidence="2" key="1">
    <citation type="journal article" date="2023" name="Mol. Phylogenet. Evol.">
        <title>Genome-scale phylogeny and comparative genomics of the fungal order Sordariales.</title>
        <authorList>
            <person name="Hensen N."/>
            <person name="Bonometti L."/>
            <person name="Westerberg I."/>
            <person name="Brannstrom I.O."/>
            <person name="Guillou S."/>
            <person name="Cros-Aarteil S."/>
            <person name="Calhoun S."/>
            <person name="Haridas S."/>
            <person name="Kuo A."/>
            <person name="Mondo S."/>
            <person name="Pangilinan J."/>
            <person name="Riley R."/>
            <person name="LaButti K."/>
            <person name="Andreopoulos B."/>
            <person name="Lipzen A."/>
            <person name="Chen C."/>
            <person name="Yan M."/>
            <person name="Daum C."/>
            <person name="Ng V."/>
            <person name="Clum A."/>
            <person name="Steindorff A."/>
            <person name="Ohm R.A."/>
            <person name="Martin F."/>
            <person name="Silar P."/>
            <person name="Natvig D.O."/>
            <person name="Lalanne C."/>
            <person name="Gautier V."/>
            <person name="Ament-Velasquez S.L."/>
            <person name="Kruys A."/>
            <person name="Hutchinson M.I."/>
            <person name="Powell A.J."/>
            <person name="Barry K."/>
            <person name="Miller A.N."/>
            <person name="Grigoriev I.V."/>
            <person name="Debuchy R."/>
            <person name="Gladieux P."/>
            <person name="Hiltunen Thoren M."/>
            <person name="Johannesson H."/>
        </authorList>
    </citation>
    <scope>NUCLEOTIDE SEQUENCE</scope>
    <source>
        <strain evidence="2">CBS 118394</strain>
    </source>
</reference>